<dbReference type="PANTHER" id="PTHR24201:SF15">
    <property type="entry name" value="ANKYRIN REPEAT DOMAIN-CONTAINING PROTEIN 66"/>
    <property type="match status" value="1"/>
</dbReference>
<dbReference type="GeneID" id="581854"/>
<dbReference type="PROSITE" id="PS50297">
    <property type="entry name" value="ANK_REP_REGION"/>
    <property type="match status" value="2"/>
</dbReference>
<evidence type="ECO:0000256" key="2">
    <source>
        <dbReference type="ARBA" id="ARBA00023043"/>
    </source>
</evidence>
<dbReference type="InterPro" id="IPR036770">
    <property type="entry name" value="Ankyrin_rpt-contain_sf"/>
</dbReference>
<dbReference type="RefSeq" id="XP_786926.1">
    <property type="nucleotide sequence ID" value="XM_781833.5"/>
</dbReference>
<dbReference type="AlphaFoldDB" id="A0A7M7RGX2"/>
<dbReference type="PANTHER" id="PTHR24201">
    <property type="entry name" value="ANK_REP_REGION DOMAIN-CONTAINING PROTEIN"/>
    <property type="match status" value="1"/>
</dbReference>
<evidence type="ECO:0000313" key="6">
    <source>
        <dbReference type="Proteomes" id="UP000007110"/>
    </source>
</evidence>
<evidence type="ECO:0000313" key="5">
    <source>
        <dbReference type="EnsemblMetazoa" id="XP_786926"/>
    </source>
</evidence>
<sequence length="180" mass="20318">MTELHEAAASGDSTQIESLLTTGKYDINGPDLEWKSRCPIHWAAIKGHAESIRLLASYGARLDVVTDDGWTATHFACEQGKILALRALYKSGASVDMEDGFGDTPQRVAEIYGHHDCVDFVNEARIEIEEKKRQAEIEAKIEAEKKRIEEEKAKQTKFLKNLTEKKEKKSLTSRWKKGKK</sequence>
<dbReference type="SMART" id="SM00248">
    <property type="entry name" value="ANK"/>
    <property type="match status" value="3"/>
</dbReference>
<keyword evidence="1" id="KW-0677">Repeat</keyword>
<dbReference type="Pfam" id="PF12796">
    <property type="entry name" value="Ank_2"/>
    <property type="match status" value="1"/>
</dbReference>
<accession>A0A7M7RGX2</accession>
<feature type="repeat" description="ANK" evidence="3">
    <location>
        <begin position="68"/>
        <end position="100"/>
    </location>
</feature>
<dbReference type="PROSITE" id="PS50088">
    <property type="entry name" value="ANK_REPEAT"/>
    <property type="match status" value="2"/>
</dbReference>
<dbReference type="SUPFAM" id="SSF48403">
    <property type="entry name" value="Ankyrin repeat"/>
    <property type="match status" value="1"/>
</dbReference>
<feature type="coiled-coil region" evidence="4">
    <location>
        <begin position="118"/>
        <end position="165"/>
    </location>
</feature>
<protein>
    <recommendedName>
        <fullName evidence="7">Ankyrin repeat domain-containing protein 66</fullName>
    </recommendedName>
</protein>
<dbReference type="OrthoDB" id="194358at2759"/>
<proteinExistence type="predicted"/>
<dbReference type="InParanoid" id="A0A7M7RGX2"/>
<keyword evidence="6" id="KW-1185">Reference proteome</keyword>
<evidence type="ECO:0000256" key="4">
    <source>
        <dbReference type="SAM" id="Coils"/>
    </source>
</evidence>
<keyword evidence="2 3" id="KW-0040">ANK repeat</keyword>
<feature type="repeat" description="ANK" evidence="3">
    <location>
        <begin position="35"/>
        <end position="67"/>
    </location>
</feature>
<keyword evidence="4" id="KW-0175">Coiled coil</keyword>
<dbReference type="InterPro" id="IPR050776">
    <property type="entry name" value="Ank_Repeat/CDKN_Inhibitor"/>
</dbReference>
<dbReference type="OMA" id="IYGQTAC"/>
<dbReference type="KEGG" id="spu:581854"/>
<dbReference type="InterPro" id="IPR002110">
    <property type="entry name" value="Ankyrin_rpt"/>
</dbReference>
<dbReference type="EnsemblMetazoa" id="XM_781833">
    <property type="protein sequence ID" value="XP_786926"/>
    <property type="gene ID" value="LOC581854"/>
</dbReference>
<reference evidence="6" key="1">
    <citation type="submission" date="2015-02" db="EMBL/GenBank/DDBJ databases">
        <title>Genome sequencing for Strongylocentrotus purpuratus.</title>
        <authorList>
            <person name="Murali S."/>
            <person name="Liu Y."/>
            <person name="Vee V."/>
            <person name="English A."/>
            <person name="Wang M."/>
            <person name="Skinner E."/>
            <person name="Han Y."/>
            <person name="Muzny D.M."/>
            <person name="Worley K.C."/>
            <person name="Gibbs R.A."/>
        </authorList>
    </citation>
    <scope>NUCLEOTIDE SEQUENCE</scope>
</reference>
<dbReference type="Gene3D" id="1.25.40.20">
    <property type="entry name" value="Ankyrin repeat-containing domain"/>
    <property type="match status" value="1"/>
</dbReference>
<reference evidence="5" key="2">
    <citation type="submission" date="2021-01" db="UniProtKB">
        <authorList>
            <consortium name="EnsemblMetazoa"/>
        </authorList>
    </citation>
    <scope>IDENTIFICATION</scope>
</reference>
<name>A0A7M7RGX2_STRPU</name>
<organism evidence="5 6">
    <name type="scientific">Strongylocentrotus purpuratus</name>
    <name type="common">Purple sea urchin</name>
    <dbReference type="NCBI Taxonomy" id="7668"/>
    <lineage>
        <taxon>Eukaryota</taxon>
        <taxon>Metazoa</taxon>
        <taxon>Echinodermata</taxon>
        <taxon>Eleutherozoa</taxon>
        <taxon>Echinozoa</taxon>
        <taxon>Echinoidea</taxon>
        <taxon>Euechinoidea</taxon>
        <taxon>Echinacea</taxon>
        <taxon>Camarodonta</taxon>
        <taxon>Echinidea</taxon>
        <taxon>Strongylocentrotidae</taxon>
        <taxon>Strongylocentrotus</taxon>
    </lineage>
</organism>
<evidence type="ECO:0008006" key="7">
    <source>
        <dbReference type="Google" id="ProtNLM"/>
    </source>
</evidence>
<evidence type="ECO:0000256" key="3">
    <source>
        <dbReference type="PROSITE-ProRule" id="PRU00023"/>
    </source>
</evidence>
<dbReference type="Proteomes" id="UP000007110">
    <property type="component" value="Unassembled WGS sequence"/>
</dbReference>
<evidence type="ECO:0000256" key="1">
    <source>
        <dbReference type="ARBA" id="ARBA00022737"/>
    </source>
</evidence>